<proteinExistence type="predicted"/>
<accession>B9TJ23</accession>
<gene>
    <name evidence="2" type="ORF">RCOM_1851600</name>
</gene>
<evidence type="ECO:0000313" key="3">
    <source>
        <dbReference type="Proteomes" id="UP000008311"/>
    </source>
</evidence>
<feature type="region of interest" description="Disordered" evidence="1">
    <location>
        <begin position="128"/>
        <end position="236"/>
    </location>
</feature>
<keyword evidence="3" id="KW-1185">Reference proteome</keyword>
<feature type="compositionally biased region" description="Basic and acidic residues" evidence="1">
    <location>
        <begin position="181"/>
        <end position="193"/>
    </location>
</feature>
<sequence length="236" mass="24720">MVRIVVSVDPSGASDDEQNADNDEVGITVDGLGVDGNAYLLEDLTVKGGPSVWGKVAVLAYMRHEADVIVGETNFGGGMVKFVVQAAAVKLGTRVTSRWSTPAGARCSAPSPSASCTSTGRCATPVCSRSSKTSCAPSPPRATPARAHQTAPTRTSGLWPSCSQLWSSLPRNRQTPTHKTTTKEKADGWDEARPHRHGPCKPGAQLLGHRPGRGSRPRAGSHQPAHGSLVTQSGPR</sequence>
<dbReference type="InParanoid" id="B9TJ23"/>
<protein>
    <submittedName>
        <fullName evidence="2">Uncharacterized protein</fullName>
    </submittedName>
</protein>
<evidence type="ECO:0000313" key="2">
    <source>
        <dbReference type="EMBL" id="EEF24142.1"/>
    </source>
</evidence>
<dbReference type="Proteomes" id="UP000008311">
    <property type="component" value="Unassembled WGS sequence"/>
</dbReference>
<reference evidence="3" key="1">
    <citation type="journal article" date="2010" name="Nat. Biotechnol.">
        <title>Draft genome sequence of the oilseed species Ricinus communis.</title>
        <authorList>
            <person name="Chan A.P."/>
            <person name="Crabtree J."/>
            <person name="Zhao Q."/>
            <person name="Lorenzi H."/>
            <person name="Orvis J."/>
            <person name="Puiu D."/>
            <person name="Melake-Berhan A."/>
            <person name="Jones K.M."/>
            <person name="Redman J."/>
            <person name="Chen G."/>
            <person name="Cahoon E.B."/>
            <person name="Gedil M."/>
            <person name="Stanke M."/>
            <person name="Haas B.J."/>
            <person name="Wortman J.R."/>
            <person name="Fraser-Liggett C.M."/>
            <person name="Ravel J."/>
            <person name="Rabinowicz P.D."/>
        </authorList>
    </citation>
    <scope>NUCLEOTIDE SEQUENCE [LARGE SCALE GENOMIC DNA]</scope>
    <source>
        <strain evidence="3">cv. Hale</strain>
    </source>
</reference>
<dbReference type="AlphaFoldDB" id="B9TJ23"/>
<evidence type="ECO:0000256" key="1">
    <source>
        <dbReference type="SAM" id="MobiDB-lite"/>
    </source>
</evidence>
<feature type="compositionally biased region" description="Polar residues" evidence="1">
    <location>
        <begin position="150"/>
        <end position="179"/>
    </location>
</feature>
<name>B9TJ23_RICCO</name>
<dbReference type="EMBL" id="EQ983302">
    <property type="protein sequence ID" value="EEF24142.1"/>
    <property type="molecule type" value="Genomic_DNA"/>
</dbReference>
<organism evidence="2 3">
    <name type="scientific">Ricinus communis</name>
    <name type="common">Castor bean</name>
    <dbReference type="NCBI Taxonomy" id="3988"/>
    <lineage>
        <taxon>Eukaryota</taxon>
        <taxon>Viridiplantae</taxon>
        <taxon>Streptophyta</taxon>
        <taxon>Embryophyta</taxon>
        <taxon>Tracheophyta</taxon>
        <taxon>Spermatophyta</taxon>
        <taxon>Magnoliopsida</taxon>
        <taxon>eudicotyledons</taxon>
        <taxon>Gunneridae</taxon>
        <taxon>Pentapetalae</taxon>
        <taxon>rosids</taxon>
        <taxon>fabids</taxon>
        <taxon>Malpighiales</taxon>
        <taxon>Euphorbiaceae</taxon>
        <taxon>Acalyphoideae</taxon>
        <taxon>Acalypheae</taxon>
        <taxon>Ricinus</taxon>
    </lineage>
</organism>